<dbReference type="PANTHER" id="PTHR42788:SF17">
    <property type="entry name" value="ALIPHATIC SULFONATES IMPORT ATP-BINDING PROTEIN SSUB"/>
    <property type="match status" value="1"/>
</dbReference>
<evidence type="ECO:0000256" key="4">
    <source>
        <dbReference type="ARBA" id="ARBA00022840"/>
    </source>
</evidence>
<sequence>MATDLHRPVKTHPAPPPVAEAAVRVEGLTRSFDGRAVIDDLDLTLNAGEFTVLLGRSGCGKSTLLRVLAGLDREISGTVLVPRRRAVAFQAPRLMPWKRVWRNVLLGLPGKPERAVAEQALAEVGLAERAGAWPKTLSGGEAQRASLARALVREPDLLLLDEPFGALDALTRIKAQQLVAELWQRRGCAVLLVTHDVDEALLLADRVLVMRDGRIAYDTSVGLDRPREVGSPGFTGLRSRLLAELGVESAGRATEPGVEDVGRAHARTESAENPDASPVRPHPRHGDPS</sequence>
<evidence type="ECO:0000259" key="8">
    <source>
        <dbReference type="PROSITE" id="PS50893"/>
    </source>
</evidence>
<dbReference type="InterPro" id="IPR003593">
    <property type="entry name" value="AAA+_ATPase"/>
</dbReference>
<name>A0A7K3RQQ1_9ACTN</name>
<dbReference type="Proteomes" id="UP000469670">
    <property type="component" value="Unassembled WGS sequence"/>
</dbReference>
<dbReference type="InterPro" id="IPR050166">
    <property type="entry name" value="ABC_transporter_ATP-bind"/>
</dbReference>
<keyword evidence="3" id="KW-0547">Nucleotide-binding</keyword>
<dbReference type="InterPro" id="IPR017871">
    <property type="entry name" value="ABC_transporter-like_CS"/>
</dbReference>
<dbReference type="GO" id="GO:0005524">
    <property type="term" value="F:ATP binding"/>
    <property type="evidence" value="ECO:0007669"/>
    <property type="project" value="UniProtKB-KW"/>
</dbReference>
<feature type="domain" description="ABC transporter" evidence="8">
    <location>
        <begin position="23"/>
        <end position="237"/>
    </location>
</feature>
<dbReference type="AlphaFoldDB" id="A0A7K3RQQ1"/>
<keyword evidence="4 9" id="KW-0067">ATP-binding</keyword>
<protein>
    <submittedName>
        <fullName evidence="9">ABC transporter ATP-binding protein</fullName>
    </submittedName>
</protein>
<dbReference type="Gene3D" id="3.40.50.300">
    <property type="entry name" value="P-loop containing nucleotide triphosphate hydrolases"/>
    <property type="match status" value="1"/>
</dbReference>
<feature type="compositionally biased region" description="Basic and acidic residues" evidence="7">
    <location>
        <begin position="260"/>
        <end position="270"/>
    </location>
</feature>
<dbReference type="Pfam" id="PF00005">
    <property type="entry name" value="ABC_tran"/>
    <property type="match status" value="1"/>
</dbReference>
<evidence type="ECO:0000256" key="6">
    <source>
        <dbReference type="ARBA" id="ARBA00023136"/>
    </source>
</evidence>
<dbReference type="PROSITE" id="PS50893">
    <property type="entry name" value="ABC_TRANSPORTER_2"/>
    <property type="match status" value="1"/>
</dbReference>
<feature type="region of interest" description="Disordered" evidence="7">
    <location>
        <begin position="249"/>
        <end position="289"/>
    </location>
</feature>
<keyword evidence="1" id="KW-0813">Transport</keyword>
<keyword evidence="2" id="KW-1003">Cell membrane</keyword>
<dbReference type="InterPro" id="IPR003439">
    <property type="entry name" value="ABC_transporter-like_ATP-bd"/>
</dbReference>
<gene>
    <name evidence="9" type="ORF">G3I50_02885</name>
</gene>
<dbReference type="PANTHER" id="PTHR42788">
    <property type="entry name" value="TAURINE IMPORT ATP-BINDING PROTEIN-RELATED"/>
    <property type="match status" value="1"/>
</dbReference>
<evidence type="ECO:0000256" key="2">
    <source>
        <dbReference type="ARBA" id="ARBA00022475"/>
    </source>
</evidence>
<evidence type="ECO:0000313" key="10">
    <source>
        <dbReference type="Proteomes" id="UP000469670"/>
    </source>
</evidence>
<evidence type="ECO:0000256" key="3">
    <source>
        <dbReference type="ARBA" id="ARBA00022741"/>
    </source>
</evidence>
<dbReference type="SUPFAM" id="SSF52540">
    <property type="entry name" value="P-loop containing nucleoside triphosphate hydrolases"/>
    <property type="match status" value="1"/>
</dbReference>
<reference evidence="9 10" key="1">
    <citation type="submission" date="2020-01" db="EMBL/GenBank/DDBJ databases">
        <title>Insect and environment-associated Actinomycetes.</title>
        <authorList>
            <person name="Currrie C."/>
            <person name="Chevrette M."/>
            <person name="Carlson C."/>
            <person name="Stubbendieck R."/>
            <person name="Wendt-Pienkowski E."/>
        </authorList>
    </citation>
    <scope>NUCLEOTIDE SEQUENCE [LARGE SCALE GENOMIC DNA]</scope>
    <source>
        <strain evidence="9 10">SID7590</strain>
    </source>
</reference>
<dbReference type="InterPro" id="IPR027417">
    <property type="entry name" value="P-loop_NTPase"/>
</dbReference>
<evidence type="ECO:0000256" key="7">
    <source>
        <dbReference type="SAM" id="MobiDB-lite"/>
    </source>
</evidence>
<dbReference type="RefSeq" id="WP_164199522.1">
    <property type="nucleotide sequence ID" value="NZ_JAAGMP010000166.1"/>
</dbReference>
<proteinExistence type="predicted"/>
<dbReference type="SMART" id="SM00382">
    <property type="entry name" value="AAA"/>
    <property type="match status" value="1"/>
</dbReference>
<keyword evidence="6" id="KW-0472">Membrane</keyword>
<evidence type="ECO:0000313" key="9">
    <source>
        <dbReference type="EMBL" id="NEC17222.1"/>
    </source>
</evidence>
<keyword evidence="5" id="KW-1278">Translocase</keyword>
<dbReference type="EMBL" id="JAAGMP010000166">
    <property type="protein sequence ID" value="NEC17222.1"/>
    <property type="molecule type" value="Genomic_DNA"/>
</dbReference>
<evidence type="ECO:0000256" key="5">
    <source>
        <dbReference type="ARBA" id="ARBA00022967"/>
    </source>
</evidence>
<comment type="caution">
    <text evidence="9">The sequence shown here is derived from an EMBL/GenBank/DDBJ whole genome shotgun (WGS) entry which is preliminary data.</text>
</comment>
<evidence type="ECO:0000256" key="1">
    <source>
        <dbReference type="ARBA" id="ARBA00022448"/>
    </source>
</evidence>
<accession>A0A7K3RQQ1</accession>
<dbReference type="PROSITE" id="PS00211">
    <property type="entry name" value="ABC_TRANSPORTER_1"/>
    <property type="match status" value="1"/>
</dbReference>
<organism evidence="9 10">
    <name type="scientific">Streptomyces parvus</name>
    <dbReference type="NCBI Taxonomy" id="66428"/>
    <lineage>
        <taxon>Bacteria</taxon>
        <taxon>Bacillati</taxon>
        <taxon>Actinomycetota</taxon>
        <taxon>Actinomycetes</taxon>
        <taxon>Kitasatosporales</taxon>
        <taxon>Streptomycetaceae</taxon>
        <taxon>Streptomyces</taxon>
    </lineage>
</organism>
<dbReference type="GO" id="GO:0016887">
    <property type="term" value="F:ATP hydrolysis activity"/>
    <property type="evidence" value="ECO:0007669"/>
    <property type="project" value="InterPro"/>
</dbReference>